<keyword evidence="3" id="KW-1185">Reference proteome</keyword>
<dbReference type="EMBL" id="WVHT01000003">
    <property type="protein sequence ID" value="MXV51159.1"/>
    <property type="molecule type" value="Genomic_DNA"/>
</dbReference>
<proteinExistence type="predicted"/>
<accession>A0A7K1YAM7</accession>
<organism evidence="2 3">
    <name type="scientific">Hufsiella arboris</name>
    <dbReference type="NCBI Taxonomy" id="2695275"/>
    <lineage>
        <taxon>Bacteria</taxon>
        <taxon>Pseudomonadati</taxon>
        <taxon>Bacteroidota</taxon>
        <taxon>Sphingobacteriia</taxon>
        <taxon>Sphingobacteriales</taxon>
        <taxon>Sphingobacteriaceae</taxon>
        <taxon>Hufsiella</taxon>
    </lineage>
</organism>
<name>A0A7K1YAM7_9SPHI</name>
<keyword evidence="1" id="KW-0732">Signal</keyword>
<reference evidence="2 3" key="1">
    <citation type="submission" date="2019-11" db="EMBL/GenBank/DDBJ databases">
        <title>Pedobacter sp. HMF7647 Genome sequencing and assembly.</title>
        <authorList>
            <person name="Kang H."/>
            <person name="Kim H."/>
            <person name="Joh K."/>
        </authorList>
    </citation>
    <scope>NUCLEOTIDE SEQUENCE [LARGE SCALE GENOMIC DNA]</scope>
    <source>
        <strain evidence="2 3">HMF7647</strain>
    </source>
</reference>
<evidence type="ECO:0008006" key="4">
    <source>
        <dbReference type="Google" id="ProtNLM"/>
    </source>
</evidence>
<feature type="signal peptide" evidence="1">
    <location>
        <begin position="1"/>
        <end position="19"/>
    </location>
</feature>
<dbReference type="RefSeq" id="WP_160844324.1">
    <property type="nucleotide sequence ID" value="NZ_WVHT01000003.1"/>
</dbReference>
<evidence type="ECO:0000313" key="2">
    <source>
        <dbReference type="EMBL" id="MXV51159.1"/>
    </source>
</evidence>
<dbReference type="AlphaFoldDB" id="A0A7K1YAM7"/>
<sequence>MKPIIFLFLFSIAAFGASAQSSGKEDLAIVQSVFQKDKKQLVSQYMTLDSAQSQSFWKVYDEYEAKRKDLSTERVGIISDYAKQYATLTDEQAGSLAKRMLSNDKSNLSLQTSYFKKFSKAVGAKNAAKFYQLDNYLQTVIRANVQDQIPFIGELNKTRKPGN</sequence>
<feature type="chain" id="PRO_5029804288" description="Sensor of ECF-type sigma factor" evidence="1">
    <location>
        <begin position="20"/>
        <end position="163"/>
    </location>
</feature>
<evidence type="ECO:0000313" key="3">
    <source>
        <dbReference type="Proteomes" id="UP000466586"/>
    </source>
</evidence>
<protein>
    <recommendedName>
        <fullName evidence="4">Sensor of ECF-type sigma factor</fullName>
    </recommendedName>
</protein>
<dbReference type="Proteomes" id="UP000466586">
    <property type="component" value="Unassembled WGS sequence"/>
</dbReference>
<gene>
    <name evidence="2" type="ORF">GS399_09275</name>
</gene>
<comment type="caution">
    <text evidence="2">The sequence shown here is derived from an EMBL/GenBank/DDBJ whole genome shotgun (WGS) entry which is preliminary data.</text>
</comment>
<evidence type="ECO:0000256" key="1">
    <source>
        <dbReference type="SAM" id="SignalP"/>
    </source>
</evidence>